<proteinExistence type="predicted"/>
<dbReference type="Gene3D" id="1.25.40.10">
    <property type="entry name" value="Tetratricopeptide repeat domain"/>
    <property type="match status" value="1"/>
</dbReference>
<evidence type="ECO:0000313" key="4">
    <source>
        <dbReference type="EMBL" id="PSR32631.1"/>
    </source>
</evidence>
<organism evidence="4 5">
    <name type="scientific">Sulfobacillus benefaciens</name>
    <dbReference type="NCBI Taxonomy" id="453960"/>
    <lineage>
        <taxon>Bacteria</taxon>
        <taxon>Bacillati</taxon>
        <taxon>Bacillota</taxon>
        <taxon>Clostridia</taxon>
        <taxon>Eubacteriales</taxon>
        <taxon>Clostridiales Family XVII. Incertae Sedis</taxon>
        <taxon>Sulfobacillus</taxon>
    </lineage>
</organism>
<dbReference type="SMART" id="SM00028">
    <property type="entry name" value="TPR"/>
    <property type="match status" value="3"/>
</dbReference>
<dbReference type="InterPro" id="IPR051012">
    <property type="entry name" value="CellSynth/LPSAsmb/PSIAsmb"/>
</dbReference>
<dbReference type="InterPro" id="IPR011990">
    <property type="entry name" value="TPR-like_helical_dom_sf"/>
</dbReference>
<evidence type="ECO:0000256" key="3">
    <source>
        <dbReference type="PROSITE-ProRule" id="PRU00339"/>
    </source>
</evidence>
<dbReference type="EMBL" id="PXYW01000034">
    <property type="protein sequence ID" value="PSR32631.1"/>
    <property type="molecule type" value="Genomic_DNA"/>
</dbReference>
<evidence type="ECO:0000313" key="5">
    <source>
        <dbReference type="Proteomes" id="UP000242972"/>
    </source>
</evidence>
<comment type="caution">
    <text evidence="4">The sequence shown here is derived from an EMBL/GenBank/DDBJ whole genome shotgun (WGS) entry which is preliminary data.</text>
</comment>
<feature type="repeat" description="TPR" evidence="3">
    <location>
        <begin position="22"/>
        <end position="55"/>
    </location>
</feature>
<name>A0A2T2XDP2_9FIRM</name>
<dbReference type="Pfam" id="PF13181">
    <property type="entry name" value="TPR_8"/>
    <property type="match status" value="1"/>
</dbReference>
<feature type="repeat" description="TPR" evidence="3">
    <location>
        <begin position="56"/>
        <end position="89"/>
    </location>
</feature>
<evidence type="ECO:0000256" key="1">
    <source>
        <dbReference type="ARBA" id="ARBA00022737"/>
    </source>
</evidence>
<dbReference type="Proteomes" id="UP000242972">
    <property type="component" value="Unassembled WGS sequence"/>
</dbReference>
<dbReference type="InterPro" id="IPR019734">
    <property type="entry name" value="TPR_rpt"/>
</dbReference>
<dbReference type="SUPFAM" id="SSF48452">
    <property type="entry name" value="TPR-like"/>
    <property type="match status" value="1"/>
</dbReference>
<protein>
    <submittedName>
        <fullName evidence="4">Uncharacterized protein</fullName>
    </submittedName>
</protein>
<dbReference type="AlphaFoldDB" id="A0A2T2XDP2"/>
<sequence>METGSGWAGADTIDLRSEDVLAQEEEQLGWQHIENGQLEHAESHFRRALELDPFRADALNGLGTVYLKWGELSQALELFQMAIAQAELALPRKKRHTGWQDESIRPYLRGLYNLATTLSRLEYWDGVRESLEELLAWDPAGMDGTIFYLLGHAYHRLGRLAEALHAYREASGTAEVDYSMGLLYLESQRTRDAERAWTRAIHHLAEVVPLLRYYPRVQPISSVGDTTFSRAARYVELQRDLWNEKACQALGRVADSLEE</sequence>
<keyword evidence="2 3" id="KW-0802">TPR repeat</keyword>
<evidence type="ECO:0000256" key="2">
    <source>
        <dbReference type="ARBA" id="ARBA00022803"/>
    </source>
</evidence>
<reference evidence="4 5" key="1">
    <citation type="journal article" date="2014" name="BMC Genomics">
        <title>Comparison of environmental and isolate Sulfobacillus genomes reveals diverse carbon, sulfur, nitrogen, and hydrogen metabolisms.</title>
        <authorList>
            <person name="Justice N.B."/>
            <person name="Norman A."/>
            <person name="Brown C.T."/>
            <person name="Singh A."/>
            <person name="Thomas B.C."/>
            <person name="Banfield J.F."/>
        </authorList>
    </citation>
    <scope>NUCLEOTIDE SEQUENCE [LARGE SCALE GENOMIC DNA]</scope>
    <source>
        <strain evidence="4">AMDSBA4</strain>
    </source>
</reference>
<keyword evidence="1" id="KW-0677">Repeat</keyword>
<dbReference type="PROSITE" id="PS50005">
    <property type="entry name" value="TPR"/>
    <property type="match status" value="2"/>
</dbReference>
<dbReference type="PANTHER" id="PTHR45586">
    <property type="entry name" value="TPR REPEAT-CONTAINING PROTEIN PA4667"/>
    <property type="match status" value="1"/>
</dbReference>
<dbReference type="Pfam" id="PF13432">
    <property type="entry name" value="TPR_16"/>
    <property type="match status" value="1"/>
</dbReference>
<gene>
    <name evidence="4" type="ORF">C7B46_13510</name>
</gene>
<accession>A0A2T2XDP2</accession>
<dbReference type="PANTHER" id="PTHR45586:SF1">
    <property type="entry name" value="LIPOPOLYSACCHARIDE ASSEMBLY PROTEIN B"/>
    <property type="match status" value="1"/>
</dbReference>